<dbReference type="Gene3D" id="3.40.190.290">
    <property type="match status" value="1"/>
</dbReference>
<dbReference type="InterPro" id="IPR005119">
    <property type="entry name" value="LysR_subst-bd"/>
</dbReference>
<dbReference type="EMBL" id="QFYR01000002">
    <property type="protein sequence ID" value="RAK53013.1"/>
    <property type="molecule type" value="Genomic_DNA"/>
</dbReference>
<evidence type="ECO:0000256" key="4">
    <source>
        <dbReference type="ARBA" id="ARBA00023163"/>
    </source>
</evidence>
<dbReference type="PROSITE" id="PS50931">
    <property type="entry name" value="HTH_LYSR"/>
    <property type="match status" value="1"/>
</dbReference>
<evidence type="ECO:0000256" key="2">
    <source>
        <dbReference type="ARBA" id="ARBA00023015"/>
    </source>
</evidence>
<dbReference type="InterPro" id="IPR036388">
    <property type="entry name" value="WH-like_DNA-bd_sf"/>
</dbReference>
<dbReference type="InterPro" id="IPR036390">
    <property type="entry name" value="WH_DNA-bd_sf"/>
</dbReference>
<comment type="caution">
    <text evidence="6">The sequence shown here is derived from an EMBL/GenBank/DDBJ whole genome shotgun (WGS) entry which is preliminary data.</text>
</comment>
<organism evidence="6 7">
    <name type="scientific">Phenylobacterium deserti</name>
    <dbReference type="NCBI Taxonomy" id="1914756"/>
    <lineage>
        <taxon>Bacteria</taxon>
        <taxon>Pseudomonadati</taxon>
        <taxon>Pseudomonadota</taxon>
        <taxon>Alphaproteobacteria</taxon>
        <taxon>Caulobacterales</taxon>
        <taxon>Caulobacteraceae</taxon>
        <taxon>Phenylobacterium</taxon>
    </lineage>
</organism>
<keyword evidence="2" id="KW-0805">Transcription regulation</keyword>
<feature type="domain" description="HTH lysR-type" evidence="5">
    <location>
        <begin position="1"/>
        <end position="58"/>
    </location>
</feature>
<dbReference type="PRINTS" id="PR00039">
    <property type="entry name" value="HTHLYSR"/>
</dbReference>
<dbReference type="Pfam" id="PF03466">
    <property type="entry name" value="LysR_substrate"/>
    <property type="match status" value="1"/>
</dbReference>
<proteinExistence type="inferred from homology"/>
<accession>A0A328ADU8</accession>
<sequence>MDWDALRVFLAVAKSGSLTRAAQTLGLSQPTVGRRLASLEADTGARLLERTPRGYVATEAGAAILANIERMEGEALAVERAITGRDAGLSGAIRVTAIEWFAARVLAPIVAEFSLEHPAVTVELLTDVRLFSLTRREADIAVSFAPFDQREIFQRKAADVPHGLFASPVYLDRRGAPDCRTGMAGHALIQMDDAHWGQADAAWLARLAPDARIALRSNSREAQAQACLAGAGIAILPQCLGRKTPGLVEIPTVEPAPMRTAWIGVHRDVRRIPRIRLDRVHRPAPARVGVPQRIPRRGRRGAFRRA</sequence>
<evidence type="ECO:0000313" key="7">
    <source>
        <dbReference type="Proteomes" id="UP000249725"/>
    </source>
</evidence>
<keyword evidence="4" id="KW-0804">Transcription</keyword>
<evidence type="ECO:0000313" key="6">
    <source>
        <dbReference type="EMBL" id="RAK53013.1"/>
    </source>
</evidence>
<evidence type="ECO:0000256" key="1">
    <source>
        <dbReference type="ARBA" id="ARBA00009437"/>
    </source>
</evidence>
<dbReference type="OrthoDB" id="9787460at2"/>
<dbReference type="RefSeq" id="WP_111515298.1">
    <property type="nucleotide sequence ID" value="NZ_QFYR01000002.1"/>
</dbReference>
<keyword evidence="3" id="KW-0238">DNA-binding</keyword>
<dbReference type="FunFam" id="1.10.10.10:FF:000001">
    <property type="entry name" value="LysR family transcriptional regulator"/>
    <property type="match status" value="1"/>
</dbReference>
<dbReference type="Pfam" id="PF00126">
    <property type="entry name" value="HTH_1"/>
    <property type="match status" value="1"/>
</dbReference>
<dbReference type="SUPFAM" id="SSF46785">
    <property type="entry name" value="Winged helix' DNA-binding domain"/>
    <property type="match status" value="1"/>
</dbReference>
<gene>
    <name evidence="6" type="ORF">DJ018_11075</name>
</gene>
<comment type="similarity">
    <text evidence="1">Belongs to the LysR transcriptional regulatory family.</text>
</comment>
<dbReference type="AlphaFoldDB" id="A0A328ADU8"/>
<dbReference type="Proteomes" id="UP000249725">
    <property type="component" value="Unassembled WGS sequence"/>
</dbReference>
<dbReference type="GO" id="GO:0003700">
    <property type="term" value="F:DNA-binding transcription factor activity"/>
    <property type="evidence" value="ECO:0007669"/>
    <property type="project" value="InterPro"/>
</dbReference>
<protein>
    <submittedName>
        <fullName evidence="6">LysR family transcriptional regulator</fullName>
    </submittedName>
</protein>
<dbReference type="SUPFAM" id="SSF53850">
    <property type="entry name" value="Periplasmic binding protein-like II"/>
    <property type="match status" value="1"/>
</dbReference>
<evidence type="ECO:0000256" key="3">
    <source>
        <dbReference type="ARBA" id="ARBA00023125"/>
    </source>
</evidence>
<name>A0A328ADU8_9CAUL</name>
<dbReference type="GO" id="GO:0006351">
    <property type="term" value="P:DNA-templated transcription"/>
    <property type="evidence" value="ECO:0007669"/>
    <property type="project" value="TreeGrafter"/>
</dbReference>
<dbReference type="PANTHER" id="PTHR30537">
    <property type="entry name" value="HTH-TYPE TRANSCRIPTIONAL REGULATOR"/>
    <property type="match status" value="1"/>
</dbReference>
<reference evidence="7" key="1">
    <citation type="submission" date="2018-05" db="EMBL/GenBank/DDBJ databases">
        <authorList>
            <person name="Li X."/>
        </authorList>
    </citation>
    <scope>NUCLEOTIDE SEQUENCE [LARGE SCALE GENOMIC DNA]</scope>
    <source>
        <strain evidence="7">YIM 73061</strain>
    </source>
</reference>
<evidence type="ECO:0000259" key="5">
    <source>
        <dbReference type="PROSITE" id="PS50931"/>
    </source>
</evidence>
<dbReference type="Gene3D" id="1.10.10.10">
    <property type="entry name" value="Winged helix-like DNA-binding domain superfamily/Winged helix DNA-binding domain"/>
    <property type="match status" value="1"/>
</dbReference>
<keyword evidence="7" id="KW-1185">Reference proteome</keyword>
<dbReference type="InterPro" id="IPR058163">
    <property type="entry name" value="LysR-type_TF_proteobact-type"/>
</dbReference>
<dbReference type="PANTHER" id="PTHR30537:SF3">
    <property type="entry name" value="TRANSCRIPTIONAL REGULATORY PROTEIN"/>
    <property type="match status" value="1"/>
</dbReference>
<dbReference type="GO" id="GO:0043565">
    <property type="term" value="F:sequence-specific DNA binding"/>
    <property type="evidence" value="ECO:0007669"/>
    <property type="project" value="TreeGrafter"/>
</dbReference>
<dbReference type="InterPro" id="IPR000847">
    <property type="entry name" value="LysR_HTH_N"/>
</dbReference>